<dbReference type="InterPro" id="IPR035965">
    <property type="entry name" value="PAS-like_dom_sf"/>
</dbReference>
<comment type="caution">
    <text evidence="2">The sequence shown here is derived from an EMBL/GenBank/DDBJ whole genome shotgun (WGS) entry which is preliminary data.</text>
</comment>
<evidence type="ECO:0000313" key="3">
    <source>
        <dbReference type="Proteomes" id="UP000264062"/>
    </source>
</evidence>
<sequence>MYRKKWKELIHADDFDFMMEELNKAMKKGGIYKTSYRFLRKDNRYRFFEHEGIVIKNKKKNIFWIIGSIRDITDKVKLQNRTGLAGALVKAKTHREPWAKQNQRVNSL</sequence>
<proteinExistence type="predicted"/>
<dbReference type="InterPro" id="IPR013655">
    <property type="entry name" value="PAS_fold_3"/>
</dbReference>
<evidence type="ECO:0000313" key="2">
    <source>
        <dbReference type="EMBL" id="HAV91566.1"/>
    </source>
</evidence>
<dbReference type="AlphaFoldDB" id="A0A350H7Q0"/>
<feature type="domain" description="PAC" evidence="1">
    <location>
        <begin position="32"/>
        <end position="84"/>
    </location>
</feature>
<dbReference type="Pfam" id="PF08447">
    <property type="entry name" value="PAS_3"/>
    <property type="match status" value="1"/>
</dbReference>
<evidence type="ECO:0000259" key="1">
    <source>
        <dbReference type="PROSITE" id="PS50113"/>
    </source>
</evidence>
<dbReference type="CDD" id="cd00130">
    <property type="entry name" value="PAS"/>
    <property type="match status" value="1"/>
</dbReference>
<name>A0A350H7Q0_UNCW3</name>
<dbReference type="PROSITE" id="PS50113">
    <property type="entry name" value="PAC"/>
    <property type="match status" value="1"/>
</dbReference>
<reference evidence="2 3" key="1">
    <citation type="journal article" date="2018" name="Nat. Biotechnol.">
        <title>A standardized bacterial taxonomy based on genome phylogeny substantially revises the tree of life.</title>
        <authorList>
            <person name="Parks D.H."/>
            <person name="Chuvochina M."/>
            <person name="Waite D.W."/>
            <person name="Rinke C."/>
            <person name="Skarshewski A."/>
            <person name="Chaumeil P.A."/>
            <person name="Hugenholtz P."/>
        </authorList>
    </citation>
    <scope>NUCLEOTIDE SEQUENCE [LARGE SCALE GENOMIC DNA]</scope>
    <source>
        <strain evidence="2">UBA9956</strain>
    </source>
</reference>
<dbReference type="InterPro" id="IPR000700">
    <property type="entry name" value="PAS-assoc_C"/>
</dbReference>
<dbReference type="InterPro" id="IPR000014">
    <property type="entry name" value="PAS"/>
</dbReference>
<dbReference type="Proteomes" id="UP000264062">
    <property type="component" value="Unassembled WGS sequence"/>
</dbReference>
<gene>
    <name evidence="2" type="ORF">DCW38_00030</name>
</gene>
<protein>
    <recommendedName>
        <fullName evidence="1">PAC domain-containing protein</fullName>
    </recommendedName>
</protein>
<dbReference type="NCBIfam" id="TIGR00229">
    <property type="entry name" value="sensory_box"/>
    <property type="match status" value="1"/>
</dbReference>
<accession>A0A350H7Q0</accession>
<organism evidence="2 3">
    <name type="scientific">candidate division WOR-3 bacterium</name>
    <dbReference type="NCBI Taxonomy" id="2052148"/>
    <lineage>
        <taxon>Bacteria</taxon>
        <taxon>Bacteria division WOR-3</taxon>
    </lineage>
</organism>
<dbReference type="EMBL" id="DMZY01000001">
    <property type="protein sequence ID" value="HAV91566.1"/>
    <property type="molecule type" value="Genomic_DNA"/>
</dbReference>
<dbReference type="SUPFAM" id="SSF55785">
    <property type="entry name" value="PYP-like sensor domain (PAS domain)"/>
    <property type="match status" value="1"/>
</dbReference>
<dbReference type="Gene3D" id="3.30.450.20">
    <property type="entry name" value="PAS domain"/>
    <property type="match status" value="1"/>
</dbReference>